<evidence type="ECO:0000313" key="3">
    <source>
        <dbReference type="Proteomes" id="UP000295414"/>
    </source>
</evidence>
<dbReference type="EMBL" id="SMAP01000001">
    <property type="protein sequence ID" value="TCT26030.1"/>
    <property type="molecule type" value="Genomic_DNA"/>
</dbReference>
<evidence type="ECO:0000256" key="1">
    <source>
        <dbReference type="SAM" id="SignalP"/>
    </source>
</evidence>
<dbReference type="InterPro" id="IPR047111">
    <property type="entry name" value="YbaP-like"/>
</dbReference>
<dbReference type="CDD" id="cd14789">
    <property type="entry name" value="Tiki"/>
    <property type="match status" value="1"/>
</dbReference>
<keyword evidence="1" id="KW-0732">Signal</keyword>
<dbReference type="AlphaFoldDB" id="A0A4R3N9C7"/>
<comment type="caution">
    <text evidence="2">The sequence shown here is derived from an EMBL/GenBank/DDBJ whole genome shotgun (WGS) entry which is preliminary data.</text>
</comment>
<keyword evidence="3" id="KW-1185">Reference proteome</keyword>
<feature type="chain" id="PRO_5020858363" description="TraB family protein" evidence="1">
    <location>
        <begin position="21"/>
        <end position="308"/>
    </location>
</feature>
<dbReference type="OrthoDB" id="357294at2"/>
<feature type="signal peptide" evidence="1">
    <location>
        <begin position="1"/>
        <end position="20"/>
    </location>
</feature>
<dbReference type="PANTHER" id="PTHR40590">
    <property type="entry name" value="CYTOPLASMIC PROTEIN-RELATED"/>
    <property type="match status" value="1"/>
</dbReference>
<dbReference type="Proteomes" id="UP000295414">
    <property type="component" value="Unassembled WGS sequence"/>
</dbReference>
<gene>
    <name evidence="2" type="ORF">EDC34_101357</name>
</gene>
<dbReference type="Pfam" id="PF01963">
    <property type="entry name" value="TraB_PrgY_gumN"/>
    <property type="match status" value="1"/>
</dbReference>
<protein>
    <recommendedName>
        <fullName evidence="4">TraB family protein</fullName>
    </recommendedName>
</protein>
<dbReference type="RefSeq" id="WP_114959138.1">
    <property type="nucleotide sequence ID" value="NZ_MSZW01000024.1"/>
</dbReference>
<sequence length="308" mass="33427">MTLRLFVLLCLTLLAPIARAGAPAAHHPLLWKVSDADSAVYLLGSFHLLKADDYPLPVEVERAFADSAALLFEVDPAAMTAPETLAAMQKYMGYSDGKTLSAVLPKSTLDKLGLLVGASGGSLQALEQREPWAVNLSLTLGITQALGLRADLGLDRYLMQRAAEAGKPMAGLETVDAQLQAMDSVPYAEQVQGLDEFLADPQKAARQLQDLHAWWRAGDADRLDAEMRAEMARKTPQSYRLLDVDRNQAWLPQIEKRLADSHRDNTLIVVGALHLLGPDGLVEQLRARGYTVERLCDGCAPVAAADAH</sequence>
<dbReference type="PANTHER" id="PTHR40590:SF1">
    <property type="entry name" value="CYTOPLASMIC PROTEIN"/>
    <property type="match status" value="1"/>
</dbReference>
<organism evidence="2 3">
    <name type="scientific">Thermomonas haemolytica</name>
    <dbReference type="NCBI Taxonomy" id="141949"/>
    <lineage>
        <taxon>Bacteria</taxon>
        <taxon>Pseudomonadati</taxon>
        <taxon>Pseudomonadota</taxon>
        <taxon>Gammaproteobacteria</taxon>
        <taxon>Lysobacterales</taxon>
        <taxon>Lysobacteraceae</taxon>
        <taxon>Thermomonas</taxon>
    </lineage>
</organism>
<accession>A0A4R3N9C7</accession>
<proteinExistence type="predicted"/>
<name>A0A4R3N9C7_9GAMM</name>
<reference evidence="2 3" key="1">
    <citation type="submission" date="2019-03" db="EMBL/GenBank/DDBJ databases">
        <title>Genomic Encyclopedia of Type Strains, Phase IV (KMG-IV): sequencing the most valuable type-strain genomes for metagenomic binning, comparative biology and taxonomic classification.</title>
        <authorList>
            <person name="Goeker M."/>
        </authorList>
    </citation>
    <scope>NUCLEOTIDE SEQUENCE [LARGE SCALE GENOMIC DNA]</scope>
    <source>
        <strain evidence="2 3">DSM 13605</strain>
    </source>
</reference>
<dbReference type="InterPro" id="IPR002816">
    <property type="entry name" value="TraB/PrgY/GumN_fam"/>
</dbReference>
<evidence type="ECO:0000313" key="2">
    <source>
        <dbReference type="EMBL" id="TCT26030.1"/>
    </source>
</evidence>
<evidence type="ECO:0008006" key="4">
    <source>
        <dbReference type="Google" id="ProtNLM"/>
    </source>
</evidence>